<dbReference type="VEuPathDB" id="FungiDB:SCODWIG_02242"/>
<dbReference type="EMBL" id="UFAJ01000365">
    <property type="protein sequence ID" value="SSD60481.1"/>
    <property type="molecule type" value="Genomic_DNA"/>
</dbReference>
<accession>A0A376B778</accession>
<evidence type="ECO:0000256" key="2">
    <source>
        <dbReference type="SAM" id="Phobius"/>
    </source>
</evidence>
<comment type="subcellular location">
    <subcellularLocation>
        <location evidence="1">Membrane</location>
        <topology evidence="1">Multi-pass membrane protein</topology>
    </subcellularLocation>
</comment>
<dbReference type="Pfam" id="PF07690">
    <property type="entry name" value="MFS_1"/>
    <property type="match status" value="1"/>
</dbReference>
<dbReference type="OrthoDB" id="10027823at2759"/>
<feature type="transmembrane region" description="Helical" evidence="2">
    <location>
        <begin position="331"/>
        <end position="354"/>
    </location>
</feature>
<dbReference type="GO" id="GO:0000329">
    <property type="term" value="C:fungal-type vacuole membrane"/>
    <property type="evidence" value="ECO:0007669"/>
    <property type="project" value="TreeGrafter"/>
</dbReference>
<protein>
    <submittedName>
        <fullName evidence="4">Related to Staphylococcus multidrug resistance protein</fullName>
    </submittedName>
</protein>
<reference evidence="5" key="1">
    <citation type="submission" date="2018-06" db="EMBL/GenBank/DDBJ databases">
        <authorList>
            <person name="Guldener U."/>
        </authorList>
    </citation>
    <scope>NUCLEOTIDE SEQUENCE [LARGE SCALE GENOMIC DNA]</scope>
    <source>
        <strain evidence="5">UTAD17</strain>
    </source>
</reference>
<dbReference type="Gene3D" id="1.20.1250.20">
    <property type="entry name" value="MFS general substrate transporter like domains"/>
    <property type="match status" value="1"/>
</dbReference>
<dbReference type="InterPro" id="IPR036259">
    <property type="entry name" value="MFS_trans_sf"/>
</dbReference>
<feature type="transmembrane region" description="Helical" evidence="2">
    <location>
        <begin position="20"/>
        <end position="42"/>
    </location>
</feature>
<dbReference type="InterPro" id="IPR020846">
    <property type="entry name" value="MFS_dom"/>
</dbReference>
<feature type="transmembrane region" description="Helical" evidence="2">
    <location>
        <begin position="251"/>
        <end position="276"/>
    </location>
</feature>
<feature type="domain" description="Major facilitator superfamily (MFS) profile" evidence="3">
    <location>
        <begin position="16"/>
        <end position="434"/>
    </location>
</feature>
<proteinExistence type="predicted"/>
<keyword evidence="5" id="KW-1185">Reference proteome</keyword>
<dbReference type="PANTHER" id="PTHR23520">
    <property type="entry name" value="TRANSPORTER, PUTATIVE (AFU_ORTHOLOGUE AFUA_3G04000)-RELATED"/>
    <property type="match status" value="1"/>
</dbReference>
<dbReference type="PANTHER" id="PTHR23520:SF2">
    <property type="entry name" value="ABR173CP"/>
    <property type="match status" value="1"/>
</dbReference>
<feature type="transmembrane region" description="Helical" evidence="2">
    <location>
        <begin position="407"/>
        <end position="430"/>
    </location>
</feature>
<evidence type="ECO:0000259" key="3">
    <source>
        <dbReference type="PROSITE" id="PS50850"/>
    </source>
</evidence>
<feature type="transmembrane region" description="Helical" evidence="2">
    <location>
        <begin position="54"/>
        <end position="74"/>
    </location>
</feature>
<name>A0A376B778_9ASCO</name>
<evidence type="ECO:0000313" key="5">
    <source>
        <dbReference type="Proteomes" id="UP000262825"/>
    </source>
</evidence>
<keyword evidence="2" id="KW-1133">Transmembrane helix</keyword>
<dbReference type="Proteomes" id="UP000262825">
    <property type="component" value="Unassembled WGS sequence"/>
</dbReference>
<dbReference type="InterPro" id="IPR011701">
    <property type="entry name" value="MFS"/>
</dbReference>
<organism evidence="4 5">
    <name type="scientific">Saccharomycodes ludwigii</name>
    <dbReference type="NCBI Taxonomy" id="36035"/>
    <lineage>
        <taxon>Eukaryota</taxon>
        <taxon>Fungi</taxon>
        <taxon>Dikarya</taxon>
        <taxon>Ascomycota</taxon>
        <taxon>Saccharomycotina</taxon>
        <taxon>Saccharomycetes</taxon>
        <taxon>Saccharomycodales</taxon>
        <taxon>Saccharomycodaceae</taxon>
        <taxon>Saccharomycodes</taxon>
    </lineage>
</organism>
<feature type="transmembrane region" description="Helical" evidence="2">
    <location>
        <begin position="184"/>
        <end position="207"/>
    </location>
</feature>
<feature type="transmembrane region" description="Helical" evidence="2">
    <location>
        <begin position="81"/>
        <end position="100"/>
    </location>
</feature>
<dbReference type="SUPFAM" id="SSF103473">
    <property type="entry name" value="MFS general substrate transporter"/>
    <property type="match status" value="1"/>
</dbReference>
<feature type="transmembrane region" description="Helical" evidence="2">
    <location>
        <begin position="148"/>
        <end position="172"/>
    </location>
</feature>
<keyword evidence="2" id="KW-0472">Membrane</keyword>
<feature type="transmembrane region" description="Helical" evidence="2">
    <location>
        <begin position="288"/>
        <end position="311"/>
    </location>
</feature>
<dbReference type="GO" id="GO:0022857">
    <property type="term" value="F:transmembrane transporter activity"/>
    <property type="evidence" value="ECO:0007669"/>
    <property type="project" value="InterPro"/>
</dbReference>
<evidence type="ECO:0000313" key="4">
    <source>
        <dbReference type="EMBL" id="SSD60481.1"/>
    </source>
</evidence>
<keyword evidence="2" id="KW-0812">Transmembrane</keyword>
<dbReference type="PROSITE" id="PS50850">
    <property type="entry name" value="MFS"/>
    <property type="match status" value="1"/>
</dbReference>
<dbReference type="AlphaFoldDB" id="A0A376B778"/>
<evidence type="ECO:0000256" key="1">
    <source>
        <dbReference type="ARBA" id="ARBA00004141"/>
    </source>
</evidence>
<sequence>MTWGIFTHSFAKSPLDIKLLWISVFLRLVSYGLTDQIITLFLNEIGISEDQMGLFMTLTLFGDVLLSYILTWYADHWGRRLVLIYGAVMMSISGMVFSYFENFYVLLLAAILGVIAPSSDEVGPFKSIEESVIAHLTPNTKRPEIYSLHAFFGTIGSAIGSMLSGLIMNFLLSKNIFKTNLQCYKFIFVLYSIIALCKTIIMCLLSPNIELYHKNEPSVESETSTLLNATNEDVVTPLTVTTKLSTKTISLLIKLLIIFMLDSFGYGFLTSSWMVYYYSKTFPIQMTFLALGALFSVGKIITAVSSFPSSILARMFGPVRATLLVQIPSGIFFILIPLCKPHLLLSILFLYLYLSTTAMDVTPRQLLLTNLIPAQDLTKVMGIVNIGKTFARCIGPTFTGLLANKGELWVCFIISGGLTILADFILYLLFNKVDKKILRQTNN</sequence>
<gene>
    <name evidence="4" type="ORF">SCODWIG_02242</name>
</gene>